<name>A0A2S4VUD5_9BASI</name>
<evidence type="ECO:0000313" key="3">
    <source>
        <dbReference type="Proteomes" id="UP000239156"/>
    </source>
</evidence>
<dbReference type="VEuPathDB" id="FungiDB:PSHT_10375"/>
<dbReference type="Proteomes" id="UP000239156">
    <property type="component" value="Unassembled WGS sequence"/>
</dbReference>
<dbReference type="AlphaFoldDB" id="A0A2S4VUD5"/>
<feature type="region of interest" description="Disordered" evidence="1">
    <location>
        <begin position="94"/>
        <end position="114"/>
    </location>
</feature>
<evidence type="ECO:0000256" key="1">
    <source>
        <dbReference type="SAM" id="MobiDB-lite"/>
    </source>
</evidence>
<gene>
    <name evidence="2" type="ORF">PSTT_03980</name>
</gene>
<feature type="non-terminal residue" evidence="2">
    <location>
        <position position="190"/>
    </location>
</feature>
<organism evidence="2 3">
    <name type="scientific">Puccinia striiformis</name>
    <dbReference type="NCBI Taxonomy" id="27350"/>
    <lineage>
        <taxon>Eukaryota</taxon>
        <taxon>Fungi</taxon>
        <taxon>Dikarya</taxon>
        <taxon>Basidiomycota</taxon>
        <taxon>Pucciniomycotina</taxon>
        <taxon>Pucciniomycetes</taxon>
        <taxon>Pucciniales</taxon>
        <taxon>Pucciniaceae</taxon>
        <taxon>Puccinia</taxon>
    </lineage>
</organism>
<comment type="caution">
    <text evidence="2">The sequence shown here is derived from an EMBL/GenBank/DDBJ whole genome shotgun (WGS) entry which is preliminary data.</text>
</comment>
<evidence type="ECO:0000313" key="2">
    <source>
        <dbReference type="EMBL" id="POW13077.1"/>
    </source>
</evidence>
<feature type="non-terminal residue" evidence="2">
    <location>
        <position position="1"/>
    </location>
</feature>
<protein>
    <submittedName>
        <fullName evidence="2">Uncharacterized protein</fullName>
    </submittedName>
</protein>
<proteinExistence type="predicted"/>
<reference evidence="2" key="1">
    <citation type="submission" date="2017-12" db="EMBL/GenBank/DDBJ databases">
        <title>Gene loss provides genomic basis for host adaptation in cereal stripe rust fungi.</title>
        <authorList>
            <person name="Xia C."/>
        </authorList>
    </citation>
    <scope>NUCLEOTIDE SEQUENCE [LARGE SCALE GENOMIC DNA]</scope>
    <source>
        <strain evidence="2">93-210</strain>
    </source>
</reference>
<sequence>LWHSTPSSQVRIIPDAPKLFIQPNPTALVAIPPRNKSQPSQYRNLVPFLGPFHHRQDLRHTLINHMDRHNLASHQLGSSYFFFPNYESHFPDNGGSPGCASRHEETIPDSPSNDPKFFKPAPFFRFRHPSSPTIESGNRIEADTELILRYLYEATQNSTHEYLPKFHHNRNCQITTGRAIVKPQARSCKM</sequence>
<keyword evidence="3" id="KW-1185">Reference proteome</keyword>
<accession>A0A2S4VUD5</accession>
<dbReference type="EMBL" id="PKSL01000027">
    <property type="protein sequence ID" value="POW13077.1"/>
    <property type="molecule type" value="Genomic_DNA"/>
</dbReference>
<dbReference type="VEuPathDB" id="FungiDB:PSTT_03980"/>